<dbReference type="GO" id="GO:0003677">
    <property type="term" value="F:DNA binding"/>
    <property type="evidence" value="ECO:0007669"/>
    <property type="project" value="UniProtKB-KW"/>
</dbReference>
<keyword evidence="2 5" id="KW-0238">DNA-binding</keyword>
<dbReference type="RefSeq" id="WP_346143460.1">
    <property type="nucleotide sequence ID" value="NZ_BAAAUA010000013.1"/>
</dbReference>
<feature type="compositionally biased region" description="Basic and acidic residues" evidence="4">
    <location>
        <begin position="85"/>
        <end position="94"/>
    </location>
</feature>
<evidence type="ECO:0000256" key="3">
    <source>
        <dbReference type="RuleBase" id="RU003939"/>
    </source>
</evidence>
<name>A0ABW0V9Z0_9ACTN</name>
<keyword evidence="1" id="KW-0226">DNA condensation</keyword>
<dbReference type="EMBL" id="JBHSOC010000011">
    <property type="protein sequence ID" value="MFC5641381.1"/>
    <property type="molecule type" value="Genomic_DNA"/>
</dbReference>
<dbReference type="CDD" id="cd13831">
    <property type="entry name" value="HU"/>
    <property type="match status" value="1"/>
</dbReference>
<sequence length="117" mass="12631">MNVNKNALIDRVAPQLGSRRAAAEAVEVVLDTIARTLAEGSSVSVTGFGVFEPAERASRLARNPQTGDRVTIPARRVPRFRPHQRLKDLTDGRRPLPTAGSSIRKDPKGTHAARDAA</sequence>
<dbReference type="InterPro" id="IPR000119">
    <property type="entry name" value="Hist_DNA-bd"/>
</dbReference>
<dbReference type="PRINTS" id="PR01727">
    <property type="entry name" value="DNABINDINGHU"/>
</dbReference>
<dbReference type="PANTHER" id="PTHR33175">
    <property type="entry name" value="DNA-BINDING PROTEIN HU"/>
    <property type="match status" value="1"/>
</dbReference>
<dbReference type="SUPFAM" id="SSF47729">
    <property type="entry name" value="IHF-like DNA-binding proteins"/>
    <property type="match status" value="1"/>
</dbReference>
<dbReference type="PROSITE" id="PS00045">
    <property type="entry name" value="HISTONE_LIKE"/>
    <property type="match status" value="1"/>
</dbReference>
<dbReference type="Proteomes" id="UP001596066">
    <property type="component" value="Unassembled WGS sequence"/>
</dbReference>
<accession>A0ABW0V9Z0</accession>
<dbReference type="PANTHER" id="PTHR33175:SF3">
    <property type="entry name" value="DNA-BINDING PROTEIN HU-BETA"/>
    <property type="match status" value="1"/>
</dbReference>
<protein>
    <submittedName>
        <fullName evidence="5">HU family DNA-binding protein</fullName>
    </submittedName>
</protein>
<evidence type="ECO:0000256" key="4">
    <source>
        <dbReference type="SAM" id="MobiDB-lite"/>
    </source>
</evidence>
<dbReference type="InterPro" id="IPR010992">
    <property type="entry name" value="IHF-like_DNA-bd_dom_sf"/>
</dbReference>
<evidence type="ECO:0000313" key="5">
    <source>
        <dbReference type="EMBL" id="MFC5641381.1"/>
    </source>
</evidence>
<proteinExistence type="inferred from homology"/>
<evidence type="ECO:0000256" key="2">
    <source>
        <dbReference type="ARBA" id="ARBA00023125"/>
    </source>
</evidence>
<dbReference type="Pfam" id="PF00216">
    <property type="entry name" value="Bac_DNA_binding"/>
    <property type="match status" value="1"/>
</dbReference>
<organism evidence="5 6">
    <name type="scientific">Kitasatospora cinereorecta</name>
    <dbReference type="NCBI Taxonomy" id="285560"/>
    <lineage>
        <taxon>Bacteria</taxon>
        <taxon>Bacillati</taxon>
        <taxon>Actinomycetota</taxon>
        <taxon>Actinomycetes</taxon>
        <taxon>Kitasatosporales</taxon>
        <taxon>Streptomycetaceae</taxon>
        <taxon>Kitasatospora</taxon>
    </lineage>
</organism>
<evidence type="ECO:0000313" key="6">
    <source>
        <dbReference type="Proteomes" id="UP001596066"/>
    </source>
</evidence>
<dbReference type="Gene3D" id="4.10.520.10">
    <property type="entry name" value="IHF-like DNA-binding proteins"/>
    <property type="match status" value="1"/>
</dbReference>
<comment type="similarity">
    <text evidence="3">Belongs to the bacterial histone-like protein family.</text>
</comment>
<feature type="region of interest" description="Disordered" evidence="4">
    <location>
        <begin position="60"/>
        <end position="117"/>
    </location>
</feature>
<evidence type="ECO:0000256" key="1">
    <source>
        <dbReference type="ARBA" id="ARBA00023067"/>
    </source>
</evidence>
<comment type="caution">
    <text evidence="5">The sequence shown here is derived from an EMBL/GenBank/DDBJ whole genome shotgun (WGS) entry which is preliminary data.</text>
</comment>
<dbReference type="SMART" id="SM00411">
    <property type="entry name" value="BHL"/>
    <property type="match status" value="1"/>
</dbReference>
<reference evidence="6" key="1">
    <citation type="journal article" date="2019" name="Int. J. Syst. Evol. Microbiol.">
        <title>The Global Catalogue of Microorganisms (GCM) 10K type strain sequencing project: providing services to taxonomists for standard genome sequencing and annotation.</title>
        <authorList>
            <consortium name="The Broad Institute Genomics Platform"/>
            <consortium name="The Broad Institute Genome Sequencing Center for Infectious Disease"/>
            <person name="Wu L."/>
            <person name="Ma J."/>
        </authorList>
    </citation>
    <scope>NUCLEOTIDE SEQUENCE [LARGE SCALE GENOMIC DNA]</scope>
    <source>
        <strain evidence="6">CGMCC 4.1622</strain>
    </source>
</reference>
<keyword evidence="6" id="KW-1185">Reference proteome</keyword>
<dbReference type="InterPro" id="IPR020816">
    <property type="entry name" value="Histone-like_DNA-bd_CS"/>
</dbReference>
<feature type="compositionally biased region" description="Basic and acidic residues" evidence="4">
    <location>
        <begin position="103"/>
        <end position="117"/>
    </location>
</feature>
<gene>
    <name evidence="5" type="ORF">ACFPZF_08395</name>
</gene>